<evidence type="ECO:0000256" key="1">
    <source>
        <dbReference type="ARBA" id="ARBA00004335"/>
    </source>
</evidence>
<evidence type="ECO:0000313" key="14">
    <source>
        <dbReference type="EMBL" id="KAG8440170.1"/>
    </source>
</evidence>
<dbReference type="SUPFAM" id="SSF90229">
    <property type="entry name" value="CCCH zinc finger"/>
    <property type="match status" value="2"/>
</dbReference>
<feature type="compositionally biased region" description="Polar residues" evidence="12">
    <location>
        <begin position="90"/>
        <end position="109"/>
    </location>
</feature>
<accession>A0A8T2JA40</accession>
<keyword evidence="6" id="KW-0813">Transport</keyword>
<dbReference type="AlphaFoldDB" id="A0A8T2JA40"/>
<keyword evidence="3 11" id="KW-0479">Metal-binding</keyword>
<evidence type="ECO:0000256" key="7">
    <source>
        <dbReference type="ARBA" id="ARBA00023242"/>
    </source>
</evidence>
<dbReference type="Gene3D" id="4.10.1000.10">
    <property type="entry name" value="Zinc finger, CCCH-type"/>
    <property type="match status" value="2"/>
</dbReference>
<evidence type="ECO:0000256" key="6">
    <source>
        <dbReference type="ARBA" id="ARBA00023132"/>
    </source>
</evidence>
<dbReference type="Proteomes" id="UP000812440">
    <property type="component" value="Chromosome 3"/>
</dbReference>
<evidence type="ECO:0000256" key="5">
    <source>
        <dbReference type="ARBA" id="ARBA00022833"/>
    </source>
</evidence>
<dbReference type="InterPro" id="IPR051767">
    <property type="entry name" value="Nucleoporin_NUP42"/>
</dbReference>
<evidence type="ECO:0000256" key="2">
    <source>
        <dbReference type="ARBA" id="ARBA00004567"/>
    </source>
</evidence>
<keyword evidence="6" id="KW-0509">mRNA transport</keyword>
<evidence type="ECO:0000256" key="9">
    <source>
        <dbReference type="ARBA" id="ARBA00039886"/>
    </source>
</evidence>
<evidence type="ECO:0000259" key="13">
    <source>
        <dbReference type="PROSITE" id="PS50103"/>
    </source>
</evidence>
<protein>
    <recommendedName>
        <fullName evidence="9">Nucleoporin NUP42</fullName>
    </recommendedName>
    <alternativeName>
        <fullName evidence="10">Nucleoporin-like protein 2</fullName>
    </alternativeName>
</protein>
<proteinExistence type="predicted"/>
<dbReference type="InterPro" id="IPR000571">
    <property type="entry name" value="Znf_CCCH"/>
</dbReference>
<dbReference type="InterPro" id="IPR036855">
    <property type="entry name" value="Znf_CCCH_sf"/>
</dbReference>
<comment type="subcellular location">
    <subcellularLocation>
        <location evidence="1">Nucleus membrane</location>
        <topology evidence="1">Peripheral membrane protein</topology>
        <orientation evidence="1">Cytoplasmic side</orientation>
    </subcellularLocation>
    <subcellularLocation>
        <location evidence="2">Nucleus</location>
        <location evidence="2">Nuclear pore complex</location>
    </subcellularLocation>
</comment>
<feature type="region of interest" description="Disordered" evidence="12">
    <location>
        <begin position="358"/>
        <end position="386"/>
    </location>
</feature>
<dbReference type="GO" id="GO:0031965">
    <property type="term" value="C:nuclear membrane"/>
    <property type="evidence" value="ECO:0007669"/>
    <property type="project" value="UniProtKB-SubCell"/>
</dbReference>
<feature type="non-terminal residue" evidence="14">
    <location>
        <position position="562"/>
    </location>
</feature>
<evidence type="ECO:0000313" key="15">
    <source>
        <dbReference type="Proteomes" id="UP000812440"/>
    </source>
</evidence>
<evidence type="ECO:0000256" key="10">
    <source>
        <dbReference type="ARBA" id="ARBA00042384"/>
    </source>
</evidence>
<evidence type="ECO:0000256" key="3">
    <source>
        <dbReference type="ARBA" id="ARBA00022723"/>
    </source>
</evidence>
<organism evidence="14 15">
    <name type="scientific">Hymenochirus boettgeri</name>
    <name type="common">Congo dwarf clawed frog</name>
    <dbReference type="NCBI Taxonomy" id="247094"/>
    <lineage>
        <taxon>Eukaryota</taxon>
        <taxon>Metazoa</taxon>
        <taxon>Chordata</taxon>
        <taxon>Craniata</taxon>
        <taxon>Vertebrata</taxon>
        <taxon>Euteleostomi</taxon>
        <taxon>Amphibia</taxon>
        <taxon>Batrachia</taxon>
        <taxon>Anura</taxon>
        <taxon>Pipoidea</taxon>
        <taxon>Pipidae</taxon>
        <taxon>Pipinae</taxon>
        <taxon>Hymenochirus</taxon>
    </lineage>
</organism>
<dbReference type="PROSITE" id="PS50103">
    <property type="entry name" value="ZF_C3H1"/>
    <property type="match status" value="2"/>
</dbReference>
<dbReference type="SMART" id="SM00356">
    <property type="entry name" value="ZnF_C3H1"/>
    <property type="match status" value="2"/>
</dbReference>
<evidence type="ECO:0000256" key="8">
    <source>
        <dbReference type="ARBA" id="ARBA00037262"/>
    </source>
</evidence>
<dbReference type="EMBL" id="JAACNH010000006">
    <property type="protein sequence ID" value="KAG8440170.1"/>
    <property type="molecule type" value="Genomic_DNA"/>
</dbReference>
<keyword evidence="6" id="KW-0906">Nuclear pore complex</keyword>
<gene>
    <name evidence="14" type="ORF">GDO86_006103</name>
</gene>
<keyword evidence="4 11" id="KW-0863">Zinc-finger</keyword>
<dbReference type="Pfam" id="PF00642">
    <property type="entry name" value="zf-CCCH"/>
    <property type="match status" value="1"/>
</dbReference>
<dbReference type="Pfam" id="PF14608">
    <property type="entry name" value="zf-CCCH_2"/>
    <property type="match status" value="1"/>
</dbReference>
<dbReference type="PANTHER" id="PTHR46527">
    <property type="entry name" value="NUCLEOPORIN-LIKE PROTEIN 2"/>
    <property type="match status" value="1"/>
</dbReference>
<comment type="caution">
    <text evidence="14">The sequence shown here is derived from an EMBL/GenBank/DDBJ whole genome shotgun (WGS) entry which is preliminary data.</text>
</comment>
<feature type="non-terminal residue" evidence="14">
    <location>
        <position position="1"/>
    </location>
</feature>
<keyword evidence="7" id="KW-0539">Nucleus</keyword>
<name>A0A8T2JA40_9PIPI</name>
<evidence type="ECO:0000256" key="12">
    <source>
        <dbReference type="SAM" id="MobiDB-lite"/>
    </source>
</evidence>
<evidence type="ECO:0000256" key="4">
    <source>
        <dbReference type="ARBA" id="ARBA00022771"/>
    </source>
</evidence>
<feature type="zinc finger region" description="C3H1-type" evidence="11">
    <location>
        <begin position="121"/>
        <end position="148"/>
    </location>
</feature>
<keyword evidence="15" id="KW-1185">Reference proteome</keyword>
<feature type="region of interest" description="Disordered" evidence="12">
    <location>
        <begin position="90"/>
        <end position="111"/>
    </location>
</feature>
<dbReference type="PANTHER" id="PTHR46527:SF1">
    <property type="entry name" value="NUCLEOPORIN NUP42"/>
    <property type="match status" value="1"/>
</dbReference>
<feature type="domain" description="C3H1-type" evidence="13">
    <location>
        <begin position="47"/>
        <end position="75"/>
    </location>
</feature>
<evidence type="ECO:0000256" key="11">
    <source>
        <dbReference type="PROSITE-ProRule" id="PRU00723"/>
    </source>
</evidence>
<comment type="function">
    <text evidence="8">Required for the export of mRNAs containing poly(A) tails from the nucleus into the cytoplasm.</text>
</comment>
<feature type="zinc finger region" description="C3H1-type" evidence="11">
    <location>
        <begin position="47"/>
        <end position="75"/>
    </location>
</feature>
<dbReference type="GO" id="GO:0005643">
    <property type="term" value="C:nuclear pore"/>
    <property type="evidence" value="ECO:0007669"/>
    <property type="project" value="UniProtKB-SubCell"/>
</dbReference>
<sequence>WEPTNGRTVFRLPAGHLGSWLWIAMSENQEQPSKLFSLNVFEKLNRQPTPQLCRFFSQGRHCRFGDRCRFLHQPLAKSLKQNFPCKTAVQNSTTDIPTSSNTDTTSSGLNKKIFAPQQGKYRPPKLCRYYASGYCSKESHCKFWHPEVLPPINDINFQSKKAAISNTEGRTPVQRPQVLPEGLKYGDVTVEMATQLRGTEISQLLKRFPKDKVIVQEREDGKVTYYRVSVEPTDPDWPFDLKEMEIMVEFPADYPLQVFTVKVPEDQDLLSIMGRYVTEASMAWLEAKHATNQLIGKLELLFRPYLHWLDRNMERLFTEGARLLKRDIEAEKAGIEFVPYQQLQASVSALSCEDVNNKEQVKDMEDPDDDYLEDDSDSWTSCDDEESEPICSAGPNKSVINVKGEGVEAPKKGTEISFLGLKLGEDVGTLIAHNISVCLQCNRCKMSADLSLSGKQPCTAQCDRCNSRISVSFSARLVHQFSVVLGYLDIQGAIPKDLILQDCIFIISCLSCSQEGQVQNLSYGISKNFNCLHCHCKLSVKAEASKFQKVERYPGKTTGMYL</sequence>
<keyword evidence="6" id="KW-0811">Translocation</keyword>
<dbReference type="OrthoDB" id="411372at2759"/>
<keyword evidence="6" id="KW-0653">Protein transport</keyword>
<reference evidence="14" key="1">
    <citation type="thesis" date="2020" institute="ProQuest LLC" country="789 East Eisenhower Parkway, Ann Arbor, MI, USA">
        <title>Comparative Genomics and Chromosome Evolution.</title>
        <authorList>
            <person name="Mudd A.B."/>
        </authorList>
    </citation>
    <scope>NUCLEOTIDE SEQUENCE</scope>
    <source>
        <strain evidence="14">Female2</strain>
        <tissue evidence="14">Blood</tissue>
    </source>
</reference>
<keyword evidence="5 11" id="KW-0862">Zinc</keyword>
<feature type="compositionally biased region" description="Acidic residues" evidence="12">
    <location>
        <begin position="365"/>
        <end position="386"/>
    </location>
</feature>
<feature type="domain" description="C3H1-type" evidence="13">
    <location>
        <begin position="121"/>
        <end position="148"/>
    </location>
</feature>
<dbReference type="GO" id="GO:0008270">
    <property type="term" value="F:zinc ion binding"/>
    <property type="evidence" value="ECO:0007669"/>
    <property type="project" value="UniProtKB-KW"/>
</dbReference>